<gene>
    <name evidence="2" type="ORF">PEL8287_01862</name>
</gene>
<evidence type="ECO:0000313" key="2">
    <source>
        <dbReference type="EMBL" id="SLN38264.1"/>
    </source>
</evidence>
<organism evidence="2 3">
    <name type="scientific">Roseovarius litorisediminis</name>
    <dbReference type="NCBI Taxonomy" id="1312363"/>
    <lineage>
        <taxon>Bacteria</taxon>
        <taxon>Pseudomonadati</taxon>
        <taxon>Pseudomonadota</taxon>
        <taxon>Alphaproteobacteria</taxon>
        <taxon>Rhodobacterales</taxon>
        <taxon>Roseobacteraceae</taxon>
        <taxon>Roseovarius</taxon>
    </lineage>
</organism>
<dbReference type="PANTHER" id="PTHR33840:SF1">
    <property type="entry name" value="TLE1 PHOSPHOLIPASE DOMAIN-CONTAINING PROTEIN"/>
    <property type="match status" value="1"/>
</dbReference>
<dbReference type="Proteomes" id="UP000193827">
    <property type="component" value="Unassembled WGS sequence"/>
</dbReference>
<evidence type="ECO:0000313" key="3">
    <source>
        <dbReference type="Proteomes" id="UP000193827"/>
    </source>
</evidence>
<dbReference type="AlphaFoldDB" id="A0A1Y5SIB0"/>
<reference evidence="2 3" key="1">
    <citation type="submission" date="2017-03" db="EMBL/GenBank/DDBJ databases">
        <authorList>
            <person name="Afonso C.L."/>
            <person name="Miller P.J."/>
            <person name="Scott M.A."/>
            <person name="Spackman E."/>
            <person name="Goraichik I."/>
            <person name="Dimitrov K.M."/>
            <person name="Suarez D.L."/>
            <person name="Swayne D.E."/>
        </authorList>
    </citation>
    <scope>NUCLEOTIDE SEQUENCE [LARGE SCALE GENOMIC DNA]</scope>
    <source>
        <strain evidence="2 3">CECT 8287</strain>
    </source>
</reference>
<dbReference type="SUPFAM" id="SSF53474">
    <property type="entry name" value="alpha/beta-Hydrolases"/>
    <property type="match status" value="1"/>
</dbReference>
<dbReference type="InterPro" id="IPR029058">
    <property type="entry name" value="AB_hydrolase_fold"/>
</dbReference>
<feature type="domain" description="T6SS Phospholipase effector Tle1-like catalytic" evidence="1">
    <location>
        <begin position="36"/>
        <end position="284"/>
    </location>
</feature>
<dbReference type="PANTHER" id="PTHR33840">
    <property type="match status" value="1"/>
</dbReference>
<proteinExistence type="predicted"/>
<dbReference type="InterPro" id="IPR018712">
    <property type="entry name" value="Tle1-like_cat"/>
</dbReference>
<dbReference type="Pfam" id="PF09994">
    <property type="entry name" value="T6SS_Tle1-like_cat"/>
    <property type="match status" value="1"/>
</dbReference>
<dbReference type="EMBL" id="FWFL01000004">
    <property type="protein sequence ID" value="SLN38264.1"/>
    <property type="molecule type" value="Genomic_DNA"/>
</dbReference>
<keyword evidence="3" id="KW-1185">Reference proteome</keyword>
<protein>
    <recommendedName>
        <fullName evidence="1">T6SS Phospholipase effector Tle1-like catalytic domain-containing protein</fullName>
    </recommendedName>
</protein>
<accession>A0A1Y5SIB0</accession>
<sequence>MMPWRKWTKQLYGLLRPGLRKQQSSFAHRRGQVTHVLILDGTMSSLEPGCESNAGLTYKLLSEVCGTDLSVYYEAGLQWYDWRSTHHVMMGRGINRQIRRAYGYLASRYRPGDRIFLMGYSRGAYAVRSLAGVIDRVGLLQDRHATERNIQTAYRHYQSSPGSPAAEEFMRAYCHKDVSIEMVGVWDTVKALGLRLPFLWRWSEEAHAFHSHRLGRAIRHGYHALALDETREMFAPVLWECSDGYDGVVEQVWFRGSHGDVGGQLGGFDAARPLANIPLVWMLDRAEICGLTLPEGWRGRFALDRDAPSVGTWRGWAKIFVIRKARKVGQGPTERLHESVQGRDILLEKAGQVVRG</sequence>
<name>A0A1Y5SIB0_9RHOB</name>
<evidence type="ECO:0000259" key="1">
    <source>
        <dbReference type="Pfam" id="PF09994"/>
    </source>
</evidence>